<dbReference type="PIRSF" id="PIRSF031644">
    <property type="entry name" value="UCP031644"/>
    <property type="match status" value="1"/>
</dbReference>
<dbReference type="InterPro" id="IPR029442">
    <property type="entry name" value="GyrI-like"/>
</dbReference>
<feature type="domain" description="GyrI-like small molecule binding" evidence="1">
    <location>
        <begin position="23"/>
        <end position="213"/>
    </location>
</feature>
<dbReference type="RefSeq" id="WP_211802603.1">
    <property type="nucleotide sequence ID" value="NZ_JAGSCS010000022.1"/>
</dbReference>
<dbReference type="EMBL" id="JAGSCS010000022">
    <property type="protein sequence ID" value="MBR0577188.1"/>
    <property type="molecule type" value="Genomic_DNA"/>
</dbReference>
<keyword evidence="3" id="KW-1185">Reference proteome</keyword>
<organism evidence="2 3">
    <name type="scientific">Proteiniclasticum sediminis</name>
    <dbReference type="NCBI Taxonomy" id="2804028"/>
    <lineage>
        <taxon>Bacteria</taxon>
        <taxon>Bacillati</taxon>
        <taxon>Bacillota</taxon>
        <taxon>Clostridia</taxon>
        <taxon>Eubacteriales</taxon>
        <taxon>Clostridiaceae</taxon>
        <taxon>Proteiniclasticum</taxon>
    </lineage>
</organism>
<dbReference type="Proteomes" id="UP000675379">
    <property type="component" value="Unassembled WGS sequence"/>
</dbReference>
<dbReference type="InterPro" id="IPR008319">
    <property type="entry name" value="GyrI-like_CCH_Lin2189-like"/>
</dbReference>
<sequence>MADAVDFKKLEKKLYVPGNGPALVEVPPMIFLMVDGQGNPNEEEGEYAKAVELLYGLSYTIKMSEKAGNPLPGFFSYVVPPLEGLWWTAEEGPFTTGRKEELIWTSMIRQPDFVTEEIFTWAKEELKKRKPHLELEKVYLSTYTEGLCVQMLHWGPYDLEAETVKTMEDFAREEGYSTGMSQPSAEGILRRHHEIYLNDPRKVAPEKMKTIIRHPLGKKG</sequence>
<comment type="caution">
    <text evidence="2">The sequence shown here is derived from an EMBL/GenBank/DDBJ whole genome shotgun (WGS) entry which is preliminary data.</text>
</comment>
<dbReference type="InterPro" id="IPR011256">
    <property type="entry name" value="Reg_factor_effector_dom_sf"/>
</dbReference>
<protein>
    <submittedName>
        <fullName evidence="2">GyrI-like domain-containing protein</fullName>
    </submittedName>
</protein>
<name>A0A941CTX2_9CLOT</name>
<evidence type="ECO:0000259" key="1">
    <source>
        <dbReference type="Pfam" id="PF06445"/>
    </source>
</evidence>
<proteinExistence type="predicted"/>
<reference evidence="2" key="1">
    <citation type="submission" date="2021-04" db="EMBL/GenBank/DDBJ databases">
        <title>Proteiniclasticum sedimins sp. nov., an obligate anaerobic bacterium isolated from anaerobic sludge.</title>
        <authorList>
            <person name="Liu J."/>
        </authorList>
    </citation>
    <scope>NUCLEOTIDE SEQUENCE</scope>
    <source>
        <strain evidence="2">BAD-10</strain>
    </source>
</reference>
<gene>
    <name evidence="2" type="ORF">KCG48_12765</name>
</gene>
<dbReference type="Gene3D" id="3.20.80.10">
    <property type="entry name" value="Regulatory factor, effector binding domain"/>
    <property type="match status" value="1"/>
</dbReference>
<accession>A0A941CTX2</accession>
<evidence type="ECO:0000313" key="2">
    <source>
        <dbReference type="EMBL" id="MBR0577188.1"/>
    </source>
</evidence>
<evidence type="ECO:0000313" key="3">
    <source>
        <dbReference type="Proteomes" id="UP000675379"/>
    </source>
</evidence>
<dbReference type="AlphaFoldDB" id="A0A941CTX2"/>
<dbReference type="Pfam" id="PF06445">
    <property type="entry name" value="GyrI-like"/>
    <property type="match status" value="1"/>
</dbReference>